<dbReference type="GO" id="GO:0016887">
    <property type="term" value="F:ATP hydrolysis activity"/>
    <property type="evidence" value="ECO:0007669"/>
    <property type="project" value="InterPro"/>
</dbReference>
<proteinExistence type="inferred from homology"/>
<evidence type="ECO:0000313" key="12">
    <source>
        <dbReference type="Proteomes" id="UP000187134"/>
    </source>
</evidence>
<dbReference type="GO" id="GO:0005524">
    <property type="term" value="F:ATP binding"/>
    <property type="evidence" value="ECO:0007669"/>
    <property type="project" value="UniProtKB-KW"/>
</dbReference>
<dbReference type="CDD" id="cd03257">
    <property type="entry name" value="ABC_NikE_OppD_transporters"/>
    <property type="match status" value="1"/>
</dbReference>
<organism evidence="11 12">
    <name type="scientific">Paenibacillus amylolyticus</name>
    <dbReference type="NCBI Taxonomy" id="1451"/>
    <lineage>
        <taxon>Bacteria</taxon>
        <taxon>Bacillati</taxon>
        <taxon>Bacillota</taxon>
        <taxon>Bacilli</taxon>
        <taxon>Bacillales</taxon>
        <taxon>Paenibacillaceae</taxon>
        <taxon>Paenibacillus</taxon>
    </lineage>
</organism>
<dbReference type="GO" id="GO:0015833">
    <property type="term" value="P:peptide transport"/>
    <property type="evidence" value="ECO:0007669"/>
    <property type="project" value="InterPro"/>
</dbReference>
<dbReference type="Proteomes" id="UP000187134">
    <property type="component" value="Unassembled WGS sequence"/>
</dbReference>
<evidence type="ECO:0000256" key="4">
    <source>
        <dbReference type="ARBA" id="ARBA00022475"/>
    </source>
</evidence>
<protein>
    <recommendedName>
        <fullName evidence="10">ABC transporter domain-containing protein</fullName>
    </recommendedName>
</protein>
<dbReference type="Gene3D" id="3.40.50.300">
    <property type="entry name" value="P-loop containing nucleotide triphosphate hydrolases"/>
    <property type="match status" value="1"/>
</dbReference>
<dbReference type="AlphaFoldDB" id="A0A1R1C0J5"/>
<dbReference type="PANTHER" id="PTHR43297">
    <property type="entry name" value="OLIGOPEPTIDE TRANSPORT ATP-BINDING PROTEIN APPD"/>
    <property type="match status" value="1"/>
</dbReference>
<sequence length="266" mass="29445">MSISAVHQGHSHRITEDISFNIHIGETLAIVGESGSGKSVTASAIAGLLTKPLAITHGQIVFQGINLLESRAGYVKSLRGKEIGYVFQDYRGSFTPFMKVGHQLMEVIRTHTRATRAEAKEMALDWLHRVKLPAERSFRSYPFQLSGGQLQRIALAAALMLKPALLVADEPITALDVVTGQAIMDLMQELQHEVGCAILLISHDLRQVVKRSHRIAVMQRGHIVEIGSREQIKHAPHHPYTQALLKACPIISRKQHTSPQETQVWG</sequence>
<comment type="similarity">
    <text evidence="2">Belongs to the ABC transporter superfamily.</text>
</comment>
<dbReference type="PANTHER" id="PTHR43297:SF14">
    <property type="entry name" value="ATPASE AAA-TYPE CORE DOMAIN-CONTAINING PROTEIN"/>
    <property type="match status" value="1"/>
</dbReference>
<dbReference type="InterPro" id="IPR003439">
    <property type="entry name" value="ABC_transporter-like_ATP-bd"/>
</dbReference>
<dbReference type="Pfam" id="PF08352">
    <property type="entry name" value="oligo_HPY"/>
    <property type="match status" value="1"/>
</dbReference>
<keyword evidence="6" id="KW-0547">Nucleotide-binding</keyword>
<keyword evidence="7" id="KW-0067">ATP-binding</keyword>
<dbReference type="EMBL" id="MRTJ01000002">
    <property type="protein sequence ID" value="OMF15611.1"/>
    <property type="molecule type" value="Genomic_DNA"/>
</dbReference>
<evidence type="ECO:0000256" key="8">
    <source>
        <dbReference type="ARBA" id="ARBA00022967"/>
    </source>
</evidence>
<comment type="caution">
    <text evidence="11">The sequence shown here is derived from an EMBL/GenBank/DDBJ whole genome shotgun (WGS) entry which is preliminary data.</text>
</comment>
<gene>
    <name evidence="11" type="ORF">BK131_11675</name>
</gene>
<dbReference type="Pfam" id="PF00005">
    <property type="entry name" value="ABC_tran"/>
    <property type="match status" value="1"/>
</dbReference>
<keyword evidence="8" id="KW-1278">Translocase</keyword>
<accession>A0A1R1C0J5</accession>
<evidence type="ECO:0000259" key="10">
    <source>
        <dbReference type="PROSITE" id="PS50893"/>
    </source>
</evidence>
<dbReference type="InterPro" id="IPR003593">
    <property type="entry name" value="AAA+_ATPase"/>
</dbReference>
<evidence type="ECO:0000256" key="5">
    <source>
        <dbReference type="ARBA" id="ARBA00022519"/>
    </source>
</evidence>
<dbReference type="InterPro" id="IPR017871">
    <property type="entry name" value="ABC_transporter-like_CS"/>
</dbReference>
<dbReference type="SMART" id="SM00382">
    <property type="entry name" value="AAA"/>
    <property type="match status" value="1"/>
</dbReference>
<keyword evidence="9" id="KW-0472">Membrane</keyword>
<dbReference type="InterPro" id="IPR013563">
    <property type="entry name" value="Oligopep_ABC_C"/>
</dbReference>
<comment type="subcellular location">
    <subcellularLocation>
        <location evidence="1">Cell membrane</location>
        <topology evidence="1">Peripheral membrane protein</topology>
    </subcellularLocation>
</comment>
<dbReference type="PROSITE" id="PS00211">
    <property type="entry name" value="ABC_TRANSPORTER_1"/>
    <property type="match status" value="1"/>
</dbReference>
<evidence type="ECO:0000256" key="1">
    <source>
        <dbReference type="ARBA" id="ARBA00004202"/>
    </source>
</evidence>
<evidence type="ECO:0000313" key="11">
    <source>
        <dbReference type="EMBL" id="OMF15611.1"/>
    </source>
</evidence>
<dbReference type="OrthoDB" id="9802264at2"/>
<keyword evidence="5" id="KW-0997">Cell inner membrane</keyword>
<feature type="domain" description="ABC transporter" evidence="10">
    <location>
        <begin position="1"/>
        <end position="245"/>
    </location>
</feature>
<reference evidence="11 12" key="1">
    <citation type="submission" date="2016-11" db="EMBL/GenBank/DDBJ databases">
        <title>Paenibacillus species isolates.</title>
        <authorList>
            <person name="Beno S.M."/>
        </authorList>
    </citation>
    <scope>NUCLEOTIDE SEQUENCE [LARGE SCALE GENOMIC DNA]</scope>
    <source>
        <strain evidence="11 12">FSL H8-0246</strain>
    </source>
</reference>
<dbReference type="InterPro" id="IPR027417">
    <property type="entry name" value="P-loop_NTPase"/>
</dbReference>
<dbReference type="GO" id="GO:0005886">
    <property type="term" value="C:plasma membrane"/>
    <property type="evidence" value="ECO:0007669"/>
    <property type="project" value="UniProtKB-SubCell"/>
</dbReference>
<name>A0A1R1C0J5_PAEAM</name>
<evidence type="ECO:0000256" key="2">
    <source>
        <dbReference type="ARBA" id="ARBA00005417"/>
    </source>
</evidence>
<keyword evidence="3" id="KW-0813">Transport</keyword>
<evidence type="ECO:0000256" key="9">
    <source>
        <dbReference type="ARBA" id="ARBA00023136"/>
    </source>
</evidence>
<evidence type="ECO:0000256" key="7">
    <source>
        <dbReference type="ARBA" id="ARBA00022840"/>
    </source>
</evidence>
<evidence type="ECO:0000256" key="3">
    <source>
        <dbReference type="ARBA" id="ARBA00022448"/>
    </source>
</evidence>
<dbReference type="PROSITE" id="PS50893">
    <property type="entry name" value="ABC_TRANSPORTER_2"/>
    <property type="match status" value="1"/>
</dbReference>
<evidence type="ECO:0000256" key="6">
    <source>
        <dbReference type="ARBA" id="ARBA00022741"/>
    </source>
</evidence>
<keyword evidence="4" id="KW-1003">Cell membrane</keyword>
<dbReference type="InterPro" id="IPR050388">
    <property type="entry name" value="ABC_Ni/Peptide_Import"/>
</dbReference>
<dbReference type="SUPFAM" id="SSF52540">
    <property type="entry name" value="P-loop containing nucleoside triphosphate hydrolases"/>
    <property type="match status" value="1"/>
</dbReference>